<dbReference type="CDD" id="cd00130">
    <property type="entry name" value="PAS"/>
    <property type="match status" value="1"/>
</dbReference>
<evidence type="ECO:0000256" key="2">
    <source>
        <dbReference type="ARBA" id="ARBA00012438"/>
    </source>
</evidence>
<feature type="non-terminal residue" evidence="8">
    <location>
        <position position="1"/>
    </location>
</feature>
<dbReference type="InterPro" id="IPR000014">
    <property type="entry name" value="PAS"/>
</dbReference>
<dbReference type="SMART" id="SM00091">
    <property type="entry name" value="PAS"/>
    <property type="match status" value="1"/>
</dbReference>
<dbReference type="GO" id="GO:0004673">
    <property type="term" value="F:protein histidine kinase activity"/>
    <property type="evidence" value="ECO:0007669"/>
    <property type="project" value="UniProtKB-EC"/>
</dbReference>
<evidence type="ECO:0000313" key="8">
    <source>
        <dbReference type="EMBL" id="GAH58911.1"/>
    </source>
</evidence>
<dbReference type="EMBL" id="BARU01018645">
    <property type="protein sequence ID" value="GAH58911.1"/>
    <property type="molecule type" value="Genomic_DNA"/>
</dbReference>
<accession>X1GLX4</accession>
<feature type="domain" description="PAC" evidence="7">
    <location>
        <begin position="92"/>
        <end position="144"/>
    </location>
</feature>
<reference evidence="8" key="1">
    <citation type="journal article" date="2014" name="Front. Microbiol.">
        <title>High frequency of phylogenetically diverse reductive dehalogenase-homologous genes in deep subseafloor sedimentary metagenomes.</title>
        <authorList>
            <person name="Kawai M."/>
            <person name="Futagami T."/>
            <person name="Toyoda A."/>
            <person name="Takaki Y."/>
            <person name="Nishi S."/>
            <person name="Hori S."/>
            <person name="Arai W."/>
            <person name="Tsubouchi T."/>
            <person name="Morono Y."/>
            <person name="Uchiyama I."/>
            <person name="Ito T."/>
            <person name="Fujiyama A."/>
            <person name="Inagaki F."/>
            <person name="Takami H."/>
        </authorList>
    </citation>
    <scope>NUCLEOTIDE SEQUENCE</scope>
    <source>
        <strain evidence="8">Expedition CK06-06</strain>
    </source>
</reference>
<dbReference type="InterPro" id="IPR052162">
    <property type="entry name" value="Sensor_kinase/Photoreceptor"/>
</dbReference>
<evidence type="ECO:0000259" key="6">
    <source>
        <dbReference type="PROSITE" id="PS50112"/>
    </source>
</evidence>
<organism evidence="8">
    <name type="scientific">marine sediment metagenome</name>
    <dbReference type="NCBI Taxonomy" id="412755"/>
    <lineage>
        <taxon>unclassified sequences</taxon>
        <taxon>metagenomes</taxon>
        <taxon>ecological metagenomes</taxon>
    </lineage>
</organism>
<dbReference type="EC" id="2.7.13.3" evidence="2"/>
<dbReference type="InterPro" id="IPR003018">
    <property type="entry name" value="GAF"/>
</dbReference>
<dbReference type="PANTHER" id="PTHR43304">
    <property type="entry name" value="PHYTOCHROME-LIKE PROTEIN CPH1"/>
    <property type="match status" value="1"/>
</dbReference>
<dbReference type="Pfam" id="PF13426">
    <property type="entry name" value="PAS_9"/>
    <property type="match status" value="1"/>
</dbReference>
<protein>
    <recommendedName>
        <fullName evidence="2">histidine kinase</fullName>
        <ecNumber evidence="2">2.7.13.3</ecNumber>
    </recommendedName>
</protein>
<keyword evidence="4" id="KW-0808">Transferase</keyword>
<dbReference type="PROSITE" id="PS50112">
    <property type="entry name" value="PAS"/>
    <property type="match status" value="1"/>
</dbReference>
<name>X1GLX4_9ZZZZ</name>
<comment type="catalytic activity">
    <reaction evidence="1">
        <text>ATP + protein L-histidine = ADP + protein N-phospho-L-histidine.</text>
        <dbReference type="EC" id="2.7.13.3"/>
    </reaction>
</comment>
<evidence type="ECO:0000259" key="7">
    <source>
        <dbReference type="PROSITE" id="PS50113"/>
    </source>
</evidence>
<dbReference type="SUPFAM" id="SSF55781">
    <property type="entry name" value="GAF domain-like"/>
    <property type="match status" value="1"/>
</dbReference>
<dbReference type="InterPro" id="IPR000700">
    <property type="entry name" value="PAS-assoc_C"/>
</dbReference>
<evidence type="ECO:0000256" key="4">
    <source>
        <dbReference type="ARBA" id="ARBA00022679"/>
    </source>
</evidence>
<feature type="domain" description="PAS" evidence="6">
    <location>
        <begin position="20"/>
        <end position="87"/>
    </location>
</feature>
<dbReference type="Pfam" id="PF13185">
    <property type="entry name" value="GAF_2"/>
    <property type="match status" value="1"/>
</dbReference>
<sequence>SRAIKHVLKGVEHNKAFKEPELRYQKLFERVPIGLYRTSLDGRILDANPALLRMLGYDDKESLLSINAEELYVYPEDRESWTRMMERNGVIRGFEMQLRRLDDKIIWVRDIAYAVRDIDGQLLYYEGSLEDITKRKQAEKALKDSEKTYRGIYDTTLALAEGTDLDVVIQVIVKQAAELLNGRDCIVYVLDRDRKVLLPLYSNAPKDRDEIMSYELPLGKGLSGRVSETGIGAYINFGDKDDYSIYIPGKDKEEDALESVISVPMFDGKDVLGVITVGKLGSKFQDSDIEEL</sequence>
<dbReference type="AlphaFoldDB" id="X1GLX4"/>
<keyword evidence="5" id="KW-0418">Kinase</keyword>
<proteinExistence type="predicted"/>
<evidence type="ECO:0000256" key="3">
    <source>
        <dbReference type="ARBA" id="ARBA00022553"/>
    </source>
</evidence>
<comment type="caution">
    <text evidence="8">The sequence shown here is derived from an EMBL/GenBank/DDBJ whole genome shotgun (WGS) entry which is preliminary data.</text>
</comment>
<dbReference type="SUPFAM" id="SSF55785">
    <property type="entry name" value="PYP-like sensor domain (PAS domain)"/>
    <property type="match status" value="1"/>
</dbReference>
<dbReference type="PROSITE" id="PS50113">
    <property type="entry name" value="PAC"/>
    <property type="match status" value="1"/>
</dbReference>
<dbReference type="PANTHER" id="PTHR43304:SF1">
    <property type="entry name" value="PAC DOMAIN-CONTAINING PROTEIN"/>
    <property type="match status" value="1"/>
</dbReference>
<evidence type="ECO:0000256" key="5">
    <source>
        <dbReference type="ARBA" id="ARBA00022777"/>
    </source>
</evidence>
<dbReference type="InterPro" id="IPR035965">
    <property type="entry name" value="PAS-like_dom_sf"/>
</dbReference>
<dbReference type="InterPro" id="IPR029016">
    <property type="entry name" value="GAF-like_dom_sf"/>
</dbReference>
<dbReference type="InterPro" id="IPR001610">
    <property type="entry name" value="PAC"/>
</dbReference>
<dbReference type="SMART" id="SM00086">
    <property type="entry name" value="PAC"/>
    <property type="match status" value="1"/>
</dbReference>
<gene>
    <name evidence="8" type="ORF">S03H2_30800</name>
</gene>
<dbReference type="NCBIfam" id="TIGR00229">
    <property type="entry name" value="sensory_box"/>
    <property type="match status" value="1"/>
</dbReference>
<dbReference type="Gene3D" id="3.30.450.20">
    <property type="entry name" value="PAS domain"/>
    <property type="match status" value="1"/>
</dbReference>
<keyword evidence="3" id="KW-0597">Phosphoprotein</keyword>
<evidence type="ECO:0000256" key="1">
    <source>
        <dbReference type="ARBA" id="ARBA00000085"/>
    </source>
</evidence>
<feature type="non-terminal residue" evidence="8">
    <location>
        <position position="292"/>
    </location>
</feature>
<dbReference type="Gene3D" id="3.30.450.40">
    <property type="match status" value="1"/>
</dbReference>